<dbReference type="EMBL" id="AOMC01000106">
    <property type="protein sequence ID" value="EMA44601.1"/>
    <property type="molecule type" value="Genomic_DNA"/>
</dbReference>
<evidence type="ECO:0000313" key="2">
    <source>
        <dbReference type="Proteomes" id="UP000011568"/>
    </source>
</evidence>
<proteinExistence type="predicted"/>
<gene>
    <name evidence="1" type="ORF">C448_08114</name>
</gene>
<organism evidence="1 2">
    <name type="scientific">Halococcus morrhuae DSM 1307</name>
    <dbReference type="NCBI Taxonomy" id="931277"/>
    <lineage>
        <taxon>Archaea</taxon>
        <taxon>Methanobacteriati</taxon>
        <taxon>Methanobacteriota</taxon>
        <taxon>Stenosarchaea group</taxon>
        <taxon>Halobacteria</taxon>
        <taxon>Halobacteriales</taxon>
        <taxon>Halococcaceae</taxon>
        <taxon>Halococcus</taxon>
    </lineage>
</organism>
<dbReference type="Proteomes" id="UP000011568">
    <property type="component" value="Unassembled WGS sequence"/>
</dbReference>
<sequence length="125" mass="13665">MHVATLPLAQPGAATEDLGGHSFEIHAFGDSHVVRAMRSGYSISIIKMGADAGSGSFLPSGEMQFARDRAGRDIERGLFPFQILLLETLFVVSSRHHPAVHFLQFGIAYHGILRADIALRSHKRD</sequence>
<accession>M0MFW8</accession>
<name>M0MFW8_HALMO</name>
<reference evidence="1 2" key="1">
    <citation type="journal article" date="2014" name="PLoS Genet.">
        <title>Phylogenetically driven sequencing of extremely halophilic archaea reveals strategies for static and dynamic osmo-response.</title>
        <authorList>
            <person name="Becker E.A."/>
            <person name="Seitzer P.M."/>
            <person name="Tritt A."/>
            <person name="Larsen D."/>
            <person name="Krusor M."/>
            <person name="Yao A.I."/>
            <person name="Wu D."/>
            <person name="Madern D."/>
            <person name="Eisen J.A."/>
            <person name="Darling A.E."/>
            <person name="Facciotti M.T."/>
        </authorList>
    </citation>
    <scope>NUCLEOTIDE SEQUENCE [LARGE SCALE GENOMIC DNA]</scope>
    <source>
        <strain evidence="1 2">DSM 1307</strain>
    </source>
</reference>
<evidence type="ECO:0000313" key="1">
    <source>
        <dbReference type="EMBL" id="EMA44601.1"/>
    </source>
</evidence>
<keyword evidence="2" id="KW-1185">Reference proteome</keyword>
<dbReference type="AlphaFoldDB" id="M0MFW8"/>
<protein>
    <submittedName>
        <fullName evidence="1">Uncharacterized protein</fullName>
    </submittedName>
</protein>
<dbReference type="STRING" id="931277.C448_08114"/>
<comment type="caution">
    <text evidence="1">The sequence shown here is derived from an EMBL/GenBank/DDBJ whole genome shotgun (WGS) entry which is preliminary data.</text>
</comment>